<dbReference type="PROSITE" id="PS51725">
    <property type="entry name" value="ABM"/>
    <property type="match status" value="1"/>
</dbReference>
<keyword evidence="2" id="KW-0560">Oxidoreductase</keyword>
<keyword evidence="2" id="KW-0503">Monooxygenase</keyword>
<feature type="domain" description="ABM" evidence="1">
    <location>
        <begin position="22"/>
        <end position="113"/>
    </location>
</feature>
<evidence type="ECO:0000259" key="1">
    <source>
        <dbReference type="PROSITE" id="PS51725"/>
    </source>
</evidence>
<accession>A0ABN0W4U2</accession>
<dbReference type="PANTHER" id="PTHR33336">
    <property type="entry name" value="QUINOL MONOOXYGENASE YGIN-RELATED"/>
    <property type="match status" value="1"/>
</dbReference>
<keyword evidence="3" id="KW-1185">Reference proteome</keyword>
<dbReference type="Proteomes" id="UP001501867">
    <property type="component" value="Unassembled WGS sequence"/>
</dbReference>
<dbReference type="GO" id="GO:0004497">
    <property type="term" value="F:monooxygenase activity"/>
    <property type="evidence" value="ECO:0007669"/>
    <property type="project" value="UniProtKB-KW"/>
</dbReference>
<sequence length="115" mass="12457">MTAPHEFATDYWPLAGVIPGQVVVIARWRTTPKGRDLVHAALPALAEASLAEPGCLGYQALTPTGTTGGDIVLIERYADRDAFEAHRASPHFQQIVLTDIAPHLHTRDVTVCMTT</sequence>
<gene>
    <name evidence="2" type="ORF">GCM10010302_75320</name>
</gene>
<dbReference type="RefSeq" id="WP_344170136.1">
    <property type="nucleotide sequence ID" value="NZ_BAAABV010000038.1"/>
</dbReference>
<dbReference type="InterPro" id="IPR007138">
    <property type="entry name" value="ABM_dom"/>
</dbReference>
<dbReference type="Gene3D" id="3.30.70.100">
    <property type="match status" value="1"/>
</dbReference>
<dbReference type="InterPro" id="IPR050744">
    <property type="entry name" value="AI-2_Isomerase_LsrG"/>
</dbReference>
<proteinExistence type="predicted"/>
<reference evidence="2 3" key="1">
    <citation type="journal article" date="2019" name="Int. J. Syst. Evol. Microbiol.">
        <title>The Global Catalogue of Microorganisms (GCM) 10K type strain sequencing project: providing services to taxonomists for standard genome sequencing and annotation.</title>
        <authorList>
            <consortium name="The Broad Institute Genomics Platform"/>
            <consortium name="The Broad Institute Genome Sequencing Center for Infectious Disease"/>
            <person name="Wu L."/>
            <person name="Ma J."/>
        </authorList>
    </citation>
    <scope>NUCLEOTIDE SEQUENCE [LARGE SCALE GENOMIC DNA]</scope>
    <source>
        <strain evidence="2 3">JCM 4505</strain>
    </source>
</reference>
<dbReference type="Pfam" id="PF03992">
    <property type="entry name" value="ABM"/>
    <property type="match status" value="1"/>
</dbReference>
<evidence type="ECO:0000313" key="3">
    <source>
        <dbReference type="Proteomes" id="UP001501867"/>
    </source>
</evidence>
<organism evidence="2 3">
    <name type="scientific">Streptomyces polychromogenes</name>
    <dbReference type="NCBI Taxonomy" id="67342"/>
    <lineage>
        <taxon>Bacteria</taxon>
        <taxon>Bacillati</taxon>
        <taxon>Actinomycetota</taxon>
        <taxon>Actinomycetes</taxon>
        <taxon>Kitasatosporales</taxon>
        <taxon>Streptomycetaceae</taxon>
        <taxon>Streptomyces</taxon>
    </lineage>
</organism>
<protein>
    <submittedName>
        <fullName evidence="2">Antibiotic biosynthesis monooxygenase</fullName>
    </submittedName>
</protein>
<dbReference type="PANTHER" id="PTHR33336:SF3">
    <property type="entry name" value="ABM DOMAIN-CONTAINING PROTEIN"/>
    <property type="match status" value="1"/>
</dbReference>
<name>A0ABN0W4U2_9ACTN</name>
<dbReference type="SUPFAM" id="SSF54909">
    <property type="entry name" value="Dimeric alpha+beta barrel"/>
    <property type="match status" value="1"/>
</dbReference>
<evidence type="ECO:0000313" key="2">
    <source>
        <dbReference type="EMBL" id="GAA0325140.1"/>
    </source>
</evidence>
<comment type="caution">
    <text evidence="2">The sequence shown here is derived from an EMBL/GenBank/DDBJ whole genome shotgun (WGS) entry which is preliminary data.</text>
</comment>
<dbReference type="EMBL" id="BAAABV010000038">
    <property type="protein sequence ID" value="GAA0325140.1"/>
    <property type="molecule type" value="Genomic_DNA"/>
</dbReference>
<dbReference type="InterPro" id="IPR011008">
    <property type="entry name" value="Dimeric_a/b-barrel"/>
</dbReference>